<dbReference type="PANTHER" id="PTHR43101">
    <property type="entry name" value="BETA-FRUCTOSIDASE"/>
    <property type="match status" value="1"/>
</dbReference>
<evidence type="ECO:0000256" key="3">
    <source>
        <dbReference type="ARBA" id="ARBA00022801"/>
    </source>
</evidence>
<dbReference type="PROSITE" id="PS00144">
    <property type="entry name" value="ASN_GLN_ASE_1"/>
    <property type="match status" value="1"/>
</dbReference>
<feature type="active site" evidence="5">
    <location>
        <position position="406"/>
    </location>
</feature>
<evidence type="ECO:0000256" key="6">
    <source>
        <dbReference type="SAM" id="Phobius"/>
    </source>
</evidence>
<dbReference type="SMART" id="SM00640">
    <property type="entry name" value="Glyco_32"/>
    <property type="match status" value="1"/>
</dbReference>
<dbReference type="SUPFAM" id="SSF75005">
    <property type="entry name" value="Arabinanase/levansucrase/invertase"/>
    <property type="match status" value="1"/>
</dbReference>
<dbReference type="InterPro" id="IPR013148">
    <property type="entry name" value="Glyco_hydro_32_N"/>
</dbReference>
<dbReference type="InterPro" id="IPR051214">
    <property type="entry name" value="GH32_Enzymes"/>
</dbReference>
<gene>
    <name evidence="8" type="ORF">QQX02_11250</name>
</gene>
<comment type="similarity">
    <text evidence="1">Belongs to the glycosyl hydrolase 32 family.</text>
</comment>
<evidence type="ECO:0000259" key="7">
    <source>
        <dbReference type="Pfam" id="PF00251"/>
    </source>
</evidence>
<keyword evidence="9" id="KW-1185">Reference proteome</keyword>
<comment type="similarity">
    <text evidence="2">Belongs to the asparaginase 1 family.</text>
</comment>
<sequence length="413" mass="44022">MRPALHFTSPEGWINDPHGITFRDGQYEAFYQYVPGATVWGPNCHWGHAVGPDLLSLRPVGVALAPGDGDDGIWTGCIVTGDDGRVRMFYTATTTPDFGIGRIRVAVPRDDAWSEWVKGGVVCEAPPELALIAYRDPFVRRFAGGWEMFVGGASEDGTAMALRYTSDDLETWAYQGIALERSTTETDPVWMGALWECPQIVDLDGRAVMVSSVWDADVLHHAGYATGAYRDGVFTPDGWGRLTHGDSYYAPSLFTDADGRPCLTFWMRGFGGAAEGWAGAHSVPYLLEVRGDRVVATPHPDVAQHRRPASGDGRVTGLTADVEWSPVDGAELEVSSGDQRVVSVRASAGELEIDIPGRAPSSLPVVGDVRMVIDGPVLEVSSAGGLYGAVVAPAGTSLAVVATGGTVAVFALR</sequence>
<keyword evidence="3 8" id="KW-0378">Hydrolase</keyword>
<keyword evidence="6" id="KW-0472">Membrane</keyword>
<evidence type="ECO:0000256" key="1">
    <source>
        <dbReference type="ARBA" id="ARBA00009902"/>
    </source>
</evidence>
<proteinExistence type="inferred from homology"/>
<evidence type="ECO:0000256" key="2">
    <source>
        <dbReference type="ARBA" id="ARBA00010518"/>
    </source>
</evidence>
<dbReference type="GO" id="GO:0016787">
    <property type="term" value="F:hydrolase activity"/>
    <property type="evidence" value="ECO:0007669"/>
    <property type="project" value="UniProtKB-KW"/>
</dbReference>
<dbReference type="EMBL" id="JAUHQA010000001">
    <property type="protein sequence ID" value="MDN4481499.1"/>
    <property type="molecule type" value="Genomic_DNA"/>
</dbReference>
<dbReference type="Pfam" id="PF00251">
    <property type="entry name" value="Glyco_hydro_32N"/>
    <property type="match status" value="1"/>
</dbReference>
<feature type="transmembrane region" description="Helical" evidence="6">
    <location>
        <begin position="386"/>
        <end position="412"/>
    </location>
</feature>
<dbReference type="Gene3D" id="2.115.10.20">
    <property type="entry name" value="Glycosyl hydrolase domain, family 43"/>
    <property type="match status" value="1"/>
</dbReference>
<accession>A0ABT8GJA5</accession>
<reference evidence="8" key="1">
    <citation type="submission" date="2023-06" db="EMBL/GenBank/DDBJ databases">
        <title>Egi l300058.</title>
        <authorList>
            <person name="Gao L."/>
            <person name="Fang B.-Z."/>
            <person name="Li W.-J."/>
        </authorList>
    </citation>
    <scope>NUCLEOTIDE SEQUENCE</scope>
    <source>
        <strain evidence="8">EGI L300058</strain>
    </source>
</reference>
<evidence type="ECO:0000313" key="9">
    <source>
        <dbReference type="Proteomes" id="UP001172708"/>
    </source>
</evidence>
<name>A0ABT8GJA5_9MICO</name>
<feature type="domain" description="Glycosyl hydrolase family 32 N-terminal" evidence="7">
    <location>
        <begin position="6"/>
        <end position="298"/>
    </location>
</feature>
<dbReference type="InterPro" id="IPR001362">
    <property type="entry name" value="Glyco_hydro_32"/>
</dbReference>
<dbReference type="CDD" id="cd08996">
    <property type="entry name" value="GH32_FFase"/>
    <property type="match status" value="1"/>
</dbReference>
<dbReference type="PANTHER" id="PTHR43101:SF1">
    <property type="entry name" value="BETA-FRUCTOSIDASE"/>
    <property type="match status" value="1"/>
</dbReference>
<dbReference type="InterPro" id="IPR020827">
    <property type="entry name" value="Asparaginase/glutaminase_AS1"/>
</dbReference>
<evidence type="ECO:0000313" key="8">
    <source>
        <dbReference type="EMBL" id="MDN4481499.1"/>
    </source>
</evidence>
<comment type="caution">
    <text evidence="8">The sequence shown here is derived from an EMBL/GenBank/DDBJ whole genome shotgun (WGS) entry which is preliminary data.</text>
</comment>
<evidence type="ECO:0000256" key="4">
    <source>
        <dbReference type="ARBA" id="ARBA00023295"/>
    </source>
</evidence>
<evidence type="ECO:0000256" key="5">
    <source>
        <dbReference type="PROSITE-ProRule" id="PRU10099"/>
    </source>
</evidence>
<dbReference type="RefSeq" id="WP_301143163.1">
    <property type="nucleotide sequence ID" value="NZ_JAUHQA010000001.1"/>
</dbReference>
<dbReference type="Proteomes" id="UP001172708">
    <property type="component" value="Unassembled WGS sequence"/>
</dbReference>
<keyword evidence="4" id="KW-0326">Glycosidase</keyword>
<dbReference type="InterPro" id="IPR023296">
    <property type="entry name" value="Glyco_hydro_beta-prop_sf"/>
</dbReference>
<keyword evidence="6" id="KW-0812">Transmembrane</keyword>
<keyword evidence="6" id="KW-1133">Transmembrane helix</keyword>
<organism evidence="8 9">
    <name type="scientific">Demequina muriae</name>
    <dbReference type="NCBI Taxonomy" id="3051664"/>
    <lineage>
        <taxon>Bacteria</taxon>
        <taxon>Bacillati</taxon>
        <taxon>Actinomycetota</taxon>
        <taxon>Actinomycetes</taxon>
        <taxon>Micrococcales</taxon>
        <taxon>Demequinaceae</taxon>
        <taxon>Demequina</taxon>
    </lineage>
</organism>
<protein>
    <submittedName>
        <fullName evidence="8">Glycoside hydrolase family 32 protein</fullName>
    </submittedName>
</protein>